<organism evidence="1 2">
    <name type="scientific">Novosphingobium sediminis</name>
    <dbReference type="NCBI Taxonomy" id="707214"/>
    <lineage>
        <taxon>Bacteria</taxon>
        <taxon>Pseudomonadati</taxon>
        <taxon>Pseudomonadota</taxon>
        <taxon>Alphaproteobacteria</taxon>
        <taxon>Sphingomonadales</taxon>
        <taxon>Sphingomonadaceae</taxon>
        <taxon>Novosphingobium</taxon>
    </lineage>
</organism>
<protein>
    <submittedName>
        <fullName evidence="1">Uncharacterized protein</fullName>
    </submittedName>
</protein>
<name>A0A512AQI5_9SPHN</name>
<dbReference type="InterPro" id="IPR036390">
    <property type="entry name" value="WH_DNA-bd_sf"/>
</dbReference>
<proteinExistence type="predicted"/>
<evidence type="ECO:0000313" key="1">
    <source>
        <dbReference type="EMBL" id="GEO01978.1"/>
    </source>
</evidence>
<dbReference type="SUPFAM" id="SSF46785">
    <property type="entry name" value="Winged helix' DNA-binding domain"/>
    <property type="match status" value="1"/>
</dbReference>
<dbReference type="EMBL" id="BJYR01000030">
    <property type="protein sequence ID" value="GEO01978.1"/>
    <property type="molecule type" value="Genomic_DNA"/>
</dbReference>
<gene>
    <name evidence="1" type="ORF">NSE01_38100</name>
</gene>
<comment type="caution">
    <text evidence="1">The sequence shown here is derived from an EMBL/GenBank/DDBJ whole genome shotgun (WGS) entry which is preliminary data.</text>
</comment>
<sequence length="400" mass="42073">MANFEAHFTGFHPLQSDEDASPEALMLARSRAALSWGRLQGLVAHLEPGVAHLLAASVIHAQLCEALLQAGHAGAAAQFDLWFCCLAAAPTEGPHVFARPWGIADAILAELSLARWEPVARVAQQLRAAAGSDHGIVGPADALSPREAIALAGQLASVAEQHGESTWPLAAIDDLHTQAAASAHFAPAEPEHRLLEFPGGPMAFAQPRARPPLWAIDLAAGQALSAATPGMVPLPCPGALRAEALAPWLWPRERDILVADALTACADRLAKLVEQARTRHSHMTRALAALRSNSRAPLLYTLLAGFGPLRPGQIERALHLSKNGVRELVKSLKSASLADIERHRGQILIRASLADGKASESGPGPGPSPVLSAESLAEFDAAMAAIDRLLARSNASPSNE</sequence>
<dbReference type="Proteomes" id="UP000321464">
    <property type="component" value="Unassembled WGS sequence"/>
</dbReference>
<dbReference type="AlphaFoldDB" id="A0A512AQI5"/>
<accession>A0A512AQI5</accession>
<evidence type="ECO:0000313" key="2">
    <source>
        <dbReference type="Proteomes" id="UP000321464"/>
    </source>
</evidence>
<keyword evidence="2" id="KW-1185">Reference proteome</keyword>
<reference evidence="1 2" key="1">
    <citation type="submission" date="2019-07" db="EMBL/GenBank/DDBJ databases">
        <title>Whole genome shotgun sequence of Novosphingobium sediminis NBRC 106119.</title>
        <authorList>
            <person name="Hosoyama A."/>
            <person name="Uohara A."/>
            <person name="Ohji S."/>
            <person name="Ichikawa N."/>
        </authorList>
    </citation>
    <scope>NUCLEOTIDE SEQUENCE [LARGE SCALE GENOMIC DNA]</scope>
    <source>
        <strain evidence="1 2">NBRC 106119</strain>
    </source>
</reference>